<organism evidence="1 2">
    <name type="scientific">Bradyrhizobium pachyrhizi</name>
    <dbReference type="NCBI Taxonomy" id="280333"/>
    <lineage>
        <taxon>Bacteria</taxon>
        <taxon>Pseudomonadati</taxon>
        <taxon>Pseudomonadota</taxon>
        <taxon>Alphaproteobacteria</taxon>
        <taxon>Hyphomicrobiales</taxon>
        <taxon>Nitrobacteraceae</taxon>
        <taxon>Bradyrhizobium</taxon>
    </lineage>
</organism>
<keyword evidence="2" id="KW-1185">Reference proteome</keyword>
<name>A0A844SSM8_9BRAD</name>
<evidence type="ECO:0000313" key="2">
    <source>
        <dbReference type="Proteomes" id="UP000436468"/>
    </source>
</evidence>
<evidence type="ECO:0000313" key="1">
    <source>
        <dbReference type="EMBL" id="MVT69988.1"/>
    </source>
</evidence>
<protein>
    <submittedName>
        <fullName evidence="1">Uncharacterized protein</fullName>
    </submittedName>
</protein>
<dbReference type="Proteomes" id="UP000436468">
    <property type="component" value="Unassembled WGS sequence"/>
</dbReference>
<comment type="caution">
    <text evidence="1">The sequence shown here is derived from an EMBL/GenBank/DDBJ whole genome shotgun (WGS) entry which is preliminary data.</text>
</comment>
<dbReference type="AlphaFoldDB" id="A0A844SSM8"/>
<sequence>MARVPEADPHVNDAAIIEAANIIAATLRRYPSLLPVVQAACTAVAAIIKNPKLGDEMAIALIRSRNEALIPIGEGIGKIAAEVQVLNGETERCRTN</sequence>
<dbReference type="EMBL" id="WQNF01000036">
    <property type="protein sequence ID" value="MVT69988.1"/>
    <property type="molecule type" value="Genomic_DNA"/>
</dbReference>
<dbReference type="RefSeq" id="WP_157348093.1">
    <property type="nucleotide sequence ID" value="NZ_WQNF01000036.1"/>
</dbReference>
<accession>A0A844SSM8</accession>
<gene>
    <name evidence="1" type="ORF">GPL21_33430</name>
</gene>
<proteinExistence type="predicted"/>
<reference evidence="1 2" key="1">
    <citation type="submission" date="2019-12" db="EMBL/GenBank/DDBJ databases">
        <title>Draft genome sequences Bradyrhizobium cajani AMBPC1010, Bradyrhizobium pachyrhizi AMBPC1040 and Bradyrhizobium yuanmingense ALSPC3051, three plant growth promoting strains isolated from nodules of Cajanus cajan L. in Dominican Republic.</title>
        <authorList>
            <person name="Flores-Felix J.D."/>
            <person name="Araujo J."/>
            <person name="Diaz-Alcantara C."/>
            <person name="Gonzalez-Andres F."/>
            <person name="Velazquez E."/>
        </authorList>
    </citation>
    <scope>NUCLEOTIDE SEQUENCE [LARGE SCALE GENOMIC DNA]</scope>
    <source>
        <strain evidence="1 2">1040</strain>
    </source>
</reference>